<dbReference type="SUPFAM" id="SSF52317">
    <property type="entry name" value="Class I glutamine amidotransferase-like"/>
    <property type="match status" value="1"/>
</dbReference>
<feature type="domain" description="Glutamine amidotransferase" evidence="1">
    <location>
        <begin position="83"/>
        <end position="193"/>
    </location>
</feature>
<proteinExistence type="predicted"/>
<dbReference type="InterPro" id="IPR029062">
    <property type="entry name" value="Class_I_gatase-like"/>
</dbReference>
<dbReference type="Pfam" id="PF00117">
    <property type="entry name" value="GATase"/>
    <property type="match status" value="1"/>
</dbReference>
<protein>
    <submittedName>
        <fullName evidence="2">Gamma-glutamyl-gamma-aminobutyrate hydrolase family protein</fullName>
    </submittedName>
</protein>
<comment type="caution">
    <text evidence="2">The sequence shown here is derived from an EMBL/GenBank/DDBJ whole genome shotgun (WGS) entry which is preliminary data.</text>
</comment>
<dbReference type="GO" id="GO:0016787">
    <property type="term" value="F:hydrolase activity"/>
    <property type="evidence" value="ECO:0007669"/>
    <property type="project" value="UniProtKB-KW"/>
</dbReference>
<dbReference type="RefSeq" id="WP_416207265.1">
    <property type="nucleotide sequence ID" value="NZ_JBBKTX010000030.1"/>
</dbReference>
<dbReference type="PANTHER" id="PTHR42695">
    <property type="entry name" value="GLUTAMINE AMIDOTRANSFERASE YLR126C-RELATED"/>
    <property type="match status" value="1"/>
</dbReference>
<gene>
    <name evidence="2" type="ORF">WG929_18465</name>
</gene>
<reference evidence="2 3" key="1">
    <citation type="submission" date="2024-03" db="EMBL/GenBank/DDBJ databases">
        <title>High-quality draft genome sequence of Oceanobacter sp. wDCs-4.</title>
        <authorList>
            <person name="Dong C."/>
        </authorList>
    </citation>
    <scope>NUCLEOTIDE SEQUENCE [LARGE SCALE GENOMIC DNA]</scope>
    <source>
        <strain evidence="3">wDCs-4</strain>
    </source>
</reference>
<dbReference type="EMBL" id="JBBKTX010000030">
    <property type="protein sequence ID" value="MFK4754395.1"/>
    <property type="molecule type" value="Genomic_DNA"/>
</dbReference>
<accession>A0ABW8NN27</accession>
<dbReference type="Gene3D" id="3.40.50.880">
    <property type="match status" value="1"/>
</dbReference>
<evidence type="ECO:0000313" key="3">
    <source>
        <dbReference type="Proteomes" id="UP001620597"/>
    </source>
</evidence>
<keyword evidence="3" id="KW-1185">Reference proteome</keyword>
<evidence type="ECO:0000313" key="2">
    <source>
        <dbReference type="EMBL" id="MFK4754395.1"/>
    </source>
</evidence>
<dbReference type="InterPro" id="IPR017926">
    <property type="entry name" value="GATASE"/>
</dbReference>
<dbReference type="Proteomes" id="UP001620597">
    <property type="component" value="Unassembled WGS sequence"/>
</dbReference>
<organism evidence="2 3">
    <name type="scientific">Oceanobacter antarcticus</name>
    <dbReference type="NCBI Taxonomy" id="3133425"/>
    <lineage>
        <taxon>Bacteria</taxon>
        <taxon>Pseudomonadati</taxon>
        <taxon>Pseudomonadota</taxon>
        <taxon>Gammaproteobacteria</taxon>
        <taxon>Oceanospirillales</taxon>
        <taxon>Oceanospirillaceae</taxon>
        <taxon>Oceanobacter</taxon>
    </lineage>
</organism>
<keyword evidence="2" id="KW-0378">Hydrolase</keyword>
<dbReference type="CDD" id="cd01741">
    <property type="entry name" value="GATase1_1"/>
    <property type="match status" value="1"/>
</dbReference>
<evidence type="ECO:0000259" key="1">
    <source>
        <dbReference type="Pfam" id="PF00117"/>
    </source>
</evidence>
<dbReference type="PANTHER" id="PTHR42695:SF5">
    <property type="entry name" value="GLUTAMINE AMIDOTRANSFERASE YLR126C-RELATED"/>
    <property type="match status" value="1"/>
</dbReference>
<dbReference type="InterPro" id="IPR044992">
    <property type="entry name" value="ChyE-like"/>
</dbReference>
<sequence>MIRLGLLETDELYPDLIADYHSYGHMFEQFFRSLNTEQDWEFRYYRVTQGELPVSLDECDVFLITGSKTGVYDDVGWLSPLSAWVQQAYAAHKPLIGICFGHQLLAHTLGGTAARSERGWGIGVRLSKVIQQPEWCSLSAEQFRLIYSHRDQVEHLPASATRLACCDFCPNAAFYINNQVLAFQGHPEFTAEYTRRLLPRRQQCIGEARYQSGMATLVEPTDASLIGQWMLDFITYSQK</sequence>
<dbReference type="PROSITE" id="PS51273">
    <property type="entry name" value="GATASE_TYPE_1"/>
    <property type="match status" value="1"/>
</dbReference>
<name>A0ABW8NN27_9GAMM</name>